<dbReference type="Proteomes" id="UP000636479">
    <property type="component" value="Unassembled WGS sequence"/>
</dbReference>
<reference evidence="1" key="1">
    <citation type="submission" date="2020-05" db="EMBL/GenBank/DDBJ databases">
        <title>Mycena genomes resolve the evolution of fungal bioluminescence.</title>
        <authorList>
            <person name="Tsai I.J."/>
        </authorList>
    </citation>
    <scope>NUCLEOTIDE SEQUENCE</scope>
    <source>
        <strain evidence="1">171206Taipei</strain>
    </source>
</reference>
<dbReference type="AlphaFoldDB" id="A0A8H6S2K8"/>
<dbReference type="PANTHER" id="PTHR35569:SF1">
    <property type="entry name" value="CYANAMIDE HYDRATASE DDI2-RELATED"/>
    <property type="match status" value="1"/>
</dbReference>
<protein>
    <recommendedName>
        <fullName evidence="3">HD domain-containing protein</fullName>
    </recommendedName>
</protein>
<dbReference type="RefSeq" id="XP_037214057.1">
    <property type="nucleotide sequence ID" value="XM_037369559.1"/>
</dbReference>
<dbReference type="EMBL" id="JACAZF010000014">
    <property type="protein sequence ID" value="KAF7290697.1"/>
    <property type="molecule type" value="Genomic_DNA"/>
</dbReference>
<sequence length="258" mass="28238">MGFPPTFDAYVPSSLENLLSSGKITPGYVSFDTLRQVPLDLEHTASMQYSQKITPPAGFDHCVRVYYFSLAILANGFPSQSMIVEQIPFADLAKRLYHACILHDLGWSSVSEGREHPAHAMSFEIHGGIMAYEHLLREAPTLNANQLGDIVQSIMLHTSQWPSGSSSTLKTLLSLAALFDIGGYDALGPGAFDFLINRQTVKEIEAAFPRGNLYAEGGESLKREFSTKPDCLLLHFPGGAESFIGVIRKESIVSEADI</sequence>
<evidence type="ECO:0000313" key="2">
    <source>
        <dbReference type="Proteomes" id="UP000636479"/>
    </source>
</evidence>
<keyword evidence="2" id="KW-1185">Reference proteome</keyword>
<dbReference type="OrthoDB" id="409121at2759"/>
<comment type="caution">
    <text evidence="1">The sequence shown here is derived from an EMBL/GenBank/DDBJ whole genome shotgun (WGS) entry which is preliminary data.</text>
</comment>
<name>A0A8H6S2K8_9AGAR</name>
<accession>A0A8H6S2K8</accession>
<gene>
    <name evidence="1" type="ORF">MIND_01310000</name>
</gene>
<dbReference type="SUPFAM" id="SSF109604">
    <property type="entry name" value="HD-domain/PDEase-like"/>
    <property type="match status" value="1"/>
</dbReference>
<proteinExistence type="predicted"/>
<dbReference type="GeneID" id="59352075"/>
<evidence type="ECO:0008006" key="3">
    <source>
        <dbReference type="Google" id="ProtNLM"/>
    </source>
</evidence>
<organism evidence="1 2">
    <name type="scientific">Mycena indigotica</name>
    <dbReference type="NCBI Taxonomy" id="2126181"/>
    <lineage>
        <taxon>Eukaryota</taxon>
        <taxon>Fungi</taxon>
        <taxon>Dikarya</taxon>
        <taxon>Basidiomycota</taxon>
        <taxon>Agaricomycotina</taxon>
        <taxon>Agaricomycetes</taxon>
        <taxon>Agaricomycetidae</taxon>
        <taxon>Agaricales</taxon>
        <taxon>Marasmiineae</taxon>
        <taxon>Mycenaceae</taxon>
        <taxon>Mycena</taxon>
    </lineage>
</organism>
<dbReference type="Gene3D" id="1.10.3210.10">
    <property type="entry name" value="Hypothetical protein af1432"/>
    <property type="match status" value="1"/>
</dbReference>
<dbReference type="PANTHER" id="PTHR35569">
    <property type="entry name" value="CYANAMIDE HYDRATASE DDI2-RELATED"/>
    <property type="match status" value="1"/>
</dbReference>
<evidence type="ECO:0000313" key="1">
    <source>
        <dbReference type="EMBL" id="KAF7290697.1"/>
    </source>
</evidence>